<dbReference type="EMBL" id="JAUSRA010000001">
    <property type="protein sequence ID" value="MDP9792705.1"/>
    <property type="molecule type" value="Genomic_DNA"/>
</dbReference>
<name>A0ABT9MMR3_9ACTN</name>
<accession>A0ABT9MMR3</accession>
<protein>
    <recommendedName>
        <fullName evidence="3">VOC domain-containing protein</fullName>
    </recommendedName>
</protein>
<dbReference type="SUPFAM" id="SSF54593">
    <property type="entry name" value="Glyoxalase/Bleomycin resistance protein/Dihydroxybiphenyl dioxygenase"/>
    <property type="match status" value="1"/>
</dbReference>
<comment type="caution">
    <text evidence="1">The sequence shown here is derived from an EMBL/GenBank/DDBJ whole genome shotgun (WGS) entry which is preliminary data.</text>
</comment>
<evidence type="ECO:0008006" key="3">
    <source>
        <dbReference type="Google" id="ProtNLM"/>
    </source>
</evidence>
<dbReference type="RefSeq" id="WP_306827579.1">
    <property type="nucleotide sequence ID" value="NZ_JAUSRA010000001.1"/>
</dbReference>
<keyword evidence="2" id="KW-1185">Reference proteome</keyword>
<gene>
    <name evidence="1" type="ORF">J2S43_001217</name>
</gene>
<organism evidence="1 2">
    <name type="scientific">Catenuloplanes nepalensis</name>
    <dbReference type="NCBI Taxonomy" id="587533"/>
    <lineage>
        <taxon>Bacteria</taxon>
        <taxon>Bacillati</taxon>
        <taxon>Actinomycetota</taxon>
        <taxon>Actinomycetes</taxon>
        <taxon>Micromonosporales</taxon>
        <taxon>Micromonosporaceae</taxon>
        <taxon>Catenuloplanes</taxon>
    </lineage>
</organism>
<reference evidence="1 2" key="1">
    <citation type="submission" date="2023-07" db="EMBL/GenBank/DDBJ databases">
        <title>Sequencing the genomes of 1000 actinobacteria strains.</title>
        <authorList>
            <person name="Klenk H.-P."/>
        </authorList>
    </citation>
    <scope>NUCLEOTIDE SEQUENCE [LARGE SCALE GENOMIC DNA]</scope>
    <source>
        <strain evidence="1 2">DSM 44710</strain>
    </source>
</reference>
<evidence type="ECO:0000313" key="2">
    <source>
        <dbReference type="Proteomes" id="UP001240984"/>
    </source>
</evidence>
<evidence type="ECO:0000313" key="1">
    <source>
        <dbReference type="EMBL" id="MDP9792705.1"/>
    </source>
</evidence>
<dbReference type="Proteomes" id="UP001240984">
    <property type="component" value="Unassembled WGS sequence"/>
</dbReference>
<sequence length="122" mass="12699">MKILKTLTRYTVDGLDGPVELFETLSGETAIRSHNGYTDIAIVGGALFAVATDGPVAPAARAKAVFIVDDLDAAVAELTARYVGIIVPATDVPLGRRLVAEVADGELAEFMQLNAESAAALL</sequence>
<dbReference type="Gene3D" id="3.10.180.10">
    <property type="entry name" value="2,3-Dihydroxybiphenyl 1,2-Dioxygenase, domain 1"/>
    <property type="match status" value="1"/>
</dbReference>
<proteinExistence type="predicted"/>
<dbReference type="InterPro" id="IPR029068">
    <property type="entry name" value="Glyas_Bleomycin-R_OHBP_Dase"/>
</dbReference>